<dbReference type="SMART" id="SM00595">
    <property type="entry name" value="MADF"/>
    <property type="match status" value="1"/>
</dbReference>
<feature type="domain" description="MADF" evidence="2">
    <location>
        <begin position="7"/>
        <end position="93"/>
    </location>
</feature>
<sequence length="264" mass="29784">MDPFECKLAEQVRRYKHLYDPSQRAHRDGRVALKSWRKIASTLQREEAFCRKAWKNTRDRFVKAKRRTRGKGGVNKGVPSILLELEWLSQFVKHRVGDSDFNLEDHGAELNNEVQKTPGNFDRQDSTGDYPPVSPSSYSASPSALAEMTSCGSPSPSVRDSPSPLTLLTAAATQSIHSGLLSPVPHHVPSPKAPAYPRTTDCVLCAEHQDQERQKMTQQDNADSRFVEVIKDMLANVNPVHKPDVKFKIYQLLFEAEKDFPRES</sequence>
<feature type="compositionally biased region" description="Low complexity" evidence="1">
    <location>
        <begin position="153"/>
        <end position="163"/>
    </location>
</feature>
<dbReference type="Pfam" id="PF10545">
    <property type="entry name" value="MADF_DNA_bdg"/>
    <property type="match status" value="1"/>
</dbReference>
<protein>
    <recommendedName>
        <fullName evidence="2">MADF domain-containing protein</fullName>
    </recommendedName>
</protein>
<dbReference type="STRING" id="240159.A0A4U5UPR2"/>
<dbReference type="Proteomes" id="UP000298787">
    <property type="component" value="Chromosome 9"/>
</dbReference>
<evidence type="ECO:0000313" key="3">
    <source>
        <dbReference type="EMBL" id="TKS76401.1"/>
    </source>
</evidence>
<gene>
    <name evidence="3" type="ORF">D9C73_009437</name>
</gene>
<evidence type="ECO:0000313" key="4">
    <source>
        <dbReference type="Proteomes" id="UP000298787"/>
    </source>
</evidence>
<dbReference type="PROSITE" id="PS51029">
    <property type="entry name" value="MADF"/>
    <property type="match status" value="1"/>
</dbReference>
<organism evidence="3 4">
    <name type="scientific">Collichthys lucidus</name>
    <name type="common">Big head croaker</name>
    <name type="synonym">Sciaena lucida</name>
    <dbReference type="NCBI Taxonomy" id="240159"/>
    <lineage>
        <taxon>Eukaryota</taxon>
        <taxon>Metazoa</taxon>
        <taxon>Chordata</taxon>
        <taxon>Craniata</taxon>
        <taxon>Vertebrata</taxon>
        <taxon>Euteleostomi</taxon>
        <taxon>Actinopterygii</taxon>
        <taxon>Neopterygii</taxon>
        <taxon>Teleostei</taxon>
        <taxon>Neoteleostei</taxon>
        <taxon>Acanthomorphata</taxon>
        <taxon>Eupercaria</taxon>
        <taxon>Sciaenidae</taxon>
        <taxon>Collichthys</taxon>
    </lineage>
</organism>
<keyword evidence="4" id="KW-1185">Reference proteome</keyword>
<dbReference type="GO" id="GO:0006357">
    <property type="term" value="P:regulation of transcription by RNA polymerase II"/>
    <property type="evidence" value="ECO:0007669"/>
    <property type="project" value="TreeGrafter"/>
</dbReference>
<dbReference type="GO" id="GO:0005667">
    <property type="term" value="C:transcription regulator complex"/>
    <property type="evidence" value="ECO:0007669"/>
    <property type="project" value="TreeGrafter"/>
</dbReference>
<dbReference type="GO" id="GO:0005634">
    <property type="term" value="C:nucleus"/>
    <property type="evidence" value="ECO:0007669"/>
    <property type="project" value="TreeGrafter"/>
</dbReference>
<dbReference type="AlphaFoldDB" id="A0A4U5UPR2"/>
<feature type="compositionally biased region" description="Low complexity" evidence="1">
    <location>
        <begin position="135"/>
        <end position="144"/>
    </location>
</feature>
<accession>A0A4U5UPR2</accession>
<name>A0A4U5UPR2_COLLU</name>
<dbReference type="InterPro" id="IPR039353">
    <property type="entry name" value="TF_Adf1"/>
</dbReference>
<evidence type="ECO:0000256" key="1">
    <source>
        <dbReference type="SAM" id="MobiDB-lite"/>
    </source>
</evidence>
<reference evidence="3 4" key="1">
    <citation type="submission" date="2019-01" db="EMBL/GenBank/DDBJ databases">
        <title>Genome Assembly of Collichthys lucidus.</title>
        <authorList>
            <person name="Cai M."/>
            <person name="Xiao S."/>
        </authorList>
    </citation>
    <scope>NUCLEOTIDE SEQUENCE [LARGE SCALE GENOMIC DNA]</scope>
    <source>
        <strain evidence="3">JT15FE1705JMU</strain>
        <tissue evidence="3">Muscle</tissue>
    </source>
</reference>
<evidence type="ECO:0000259" key="2">
    <source>
        <dbReference type="PROSITE" id="PS51029"/>
    </source>
</evidence>
<feature type="region of interest" description="Disordered" evidence="1">
    <location>
        <begin position="113"/>
        <end position="163"/>
    </location>
</feature>
<dbReference type="EMBL" id="CM014086">
    <property type="protein sequence ID" value="TKS76401.1"/>
    <property type="molecule type" value="Genomic_DNA"/>
</dbReference>
<dbReference type="InterPro" id="IPR006578">
    <property type="entry name" value="MADF-dom"/>
</dbReference>
<proteinExistence type="predicted"/>
<dbReference type="PANTHER" id="PTHR12243">
    <property type="entry name" value="MADF DOMAIN TRANSCRIPTION FACTOR"/>
    <property type="match status" value="1"/>
</dbReference>
<dbReference type="PANTHER" id="PTHR12243:SF60">
    <property type="entry name" value="SI:CH211-15D5.12-RELATED"/>
    <property type="match status" value="1"/>
</dbReference>